<name>A0A4Y2JX91_ARAVE</name>
<gene>
    <name evidence="1" type="ORF">AVEN_127325_1</name>
</gene>
<sequence length="127" mass="14288">MPPEKKRGEKITGILEKNITYILLASLGKGLGTDFSCRFPQSTVSPLQSHTWGQTDIRDSSPVEIPNNNTTTRIVKYIVIPEITQQFSKNEKKKTRRKNSLCMFCCSYHDVSNPCCDICVNGSMLES</sequence>
<protein>
    <submittedName>
        <fullName evidence="1">Uncharacterized protein</fullName>
    </submittedName>
</protein>
<reference evidence="1 2" key="1">
    <citation type="journal article" date="2019" name="Sci. Rep.">
        <title>Orb-weaving spider Araneus ventricosus genome elucidates the spidroin gene catalogue.</title>
        <authorList>
            <person name="Kono N."/>
            <person name="Nakamura H."/>
            <person name="Ohtoshi R."/>
            <person name="Moran D.A.P."/>
            <person name="Shinohara A."/>
            <person name="Yoshida Y."/>
            <person name="Fujiwara M."/>
            <person name="Mori M."/>
            <person name="Tomita M."/>
            <person name="Arakawa K."/>
        </authorList>
    </citation>
    <scope>NUCLEOTIDE SEQUENCE [LARGE SCALE GENOMIC DNA]</scope>
</reference>
<comment type="caution">
    <text evidence="1">The sequence shown here is derived from an EMBL/GenBank/DDBJ whole genome shotgun (WGS) entry which is preliminary data.</text>
</comment>
<dbReference type="Proteomes" id="UP000499080">
    <property type="component" value="Unassembled WGS sequence"/>
</dbReference>
<evidence type="ECO:0000313" key="1">
    <source>
        <dbReference type="EMBL" id="GBM94437.1"/>
    </source>
</evidence>
<keyword evidence="2" id="KW-1185">Reference proteome</keyword>
<organism evidence="1 2">
    <name type="scientific">Araneus ventricosus</name>
    <name type="common">Orbweaver spider</name>
    <name type="synonym">Epeira ventricosa</name>
    <dbReference type="NCBI Taxonomy" id="182803"/>
    <lineage>
        <taxon>Eukaryota</taxon>
        <taxon>Metazoa</taxon>
        <taxon>Ecdysozoa</taxon>
        <taxon>Arthropoda</taxon>
        <taxon>Chelicerata</taxon>
        <taxon>Arachnida</taxon>
        <taxon>Araneae</taxon>
        <taxon>Araneomorphae</taxon>
        <taxon>Entelegynae</taxon>
        <taxon>Araneoidea</taxon>
        <taxon>Araneidae</taxon>
        <taxon>Araneus</taxon>
    </lineage>
</organism>
<dbReference type="AlphaFoldDB" id="A0A4Y2JX91"/>
<dbReference type="OrthoDB" id="10599409at2759"/>
<proteinExistence type="predicted"/>
<accession>A0A4Y2JX91</accession>
<dbReference type="EMBL" id="BGPR01003969">
    <property type="protein sequence ID" value="GBM94437.1"/>
    <property type="molecule type" value="Genomic_DNA"/>
</dbReference>
<evidence type="ECO:0000313" key="2">
    <source>
        <dbReference type="Proteomes" id="UP000499080"/>
    </source>
</evidence>